<organism evidence="2 3">
    <name type="scientific">Cynara cardunculus var. scolymus</name>
    <name type="common">Globe artichoke</name>
    <name type="synonym">Cynara scolymus</name>
    <dbReference type="NCBI Taxonomy" id="59895"/>
    <lineage>
        <taxon>Eukaryota</taxon>
        <taxon>Viridiplantae</taxon>
        <taxon>Streptophyta</taxon>
        <taxon>Embryophyta</taxon>
        <taxon>Tracheophyta</taxon>
        <taxon>Spermatophyta</taxon>
        <taxon>Magnoliopsida</taxon>
        <taxon>eudicotyledons</taxon>
        <taxon>Gunneridae</taxon>
        <taxon>Pentapetalae</taxon>
        <taxon>asterids</taxon>
        <taxon>campanulids</taxon>
        <taxon>Asterales</taxon>
        <taxon>Asteraceae</taxon>
        <taxon>Carduoideae</taxon>
        <taxon>Cardueae</taxon>
        <taxon>Carduinae</taxon>
        <taxon>Cynara</taxon>
    </lineage>
</organism>
<keyword evidence="1" id="KW-1133">Transmembrane helix</keyword>
<comment type="caution">
    <text evidence="2">The sequence shown here is derived from an EMBL/GenBank/DDBJ whole genome shotgun (WGS) entry which is preliminary data.</text>
</comment>
<name>A0A103XTW3_CYNCS</name>
<keyword evidence="3" id="KW-1185">Reference proteome</keyword>
<keyword evidence="1" id="KW-0472">Membrane</keyword>
<dbReference type="Gramene" id="KVH96763">
    <property type="protein sequence ID" value="KVH96763"/>
    <property type="gene ID" value="Ccrd_001148"/>
</dbReference>
<dbReference type="AlphaFoldDB" id="A0A103XTW3"/>
<evidence type="ECO:0000313" key="3">
    <source>
        <dbReference type="Proteomes" id="UP000243975"/>
    </source>
</evidence>
<evidence type="ECO:0000256" key="1">
    <source>
        <dbReference type="SAM" id="Phobius"/>
    </source>
</evidence>
<sequence>MQMFRLVTRVYGFWWHSTLGANCFGYPIIVARGIKGMVTRT</sequence>
<accession>A0A103XTW3</accession>
<dbReference type="EMBL" id="LEKV01004210">
    <property type="protein sequence ID" value="KVH96763.1"/>
    <property type="molecule type" value="Genomic_DNA"/>
</dbReference>
<reference evidence="2 3" key="1">
    <citation type="journal article" date="2016" name="Sci. Rep.">
        <title>The genome sequence of the outbreeding globe artichoke constructed de novo incorporating a phase-aware low-pass sequencing strategy of F1 progeny.</title>
        <authorList>
            <person name="Scaglione D."/>
            <person name="Reyes-Chin-Wo S."/>
            <person name="Acquadro A."/>
            <person name="Froenicke L."/>
            <person name="Portis E."/>
            <person name="Beitel C."/>
            <person name="Tirone M."/>
            <person name="Mauro R."/>
            <person name="Lo Monaco A."/>
            <person name="Mauromicale G."/>
            <person name="Faccioli P."/>
            <person name="Cattivelli L."/>
            <person name="Rieseberg L."/>
            <person name="Michelmore R."/>
            <person name="Lanteri S."/>
        </authorList>
    </citation>
    <scope>NUCLEOTIDE SEQUENCE [LARGE SCALE GENOMIC DNA]</scope>
    <source>
        <strain evidence="2">2C</strain>
    </source>
</reference>
<keyword evidence="1" id="KW-0812">Transmembrane</keyword>
<dbReference type="Proteomes" id="UP000243975">
    <property type="component" value="Unassembled WGS sequence"/>
</dbReference>
<protein>
    <submittedName>
        <fullName evidence="2">Uncharacterized protein</fullName>
    </submittedName>
</protein>
<gene>
    <name evidence="2" type="ORF">Ccrd_001148</name>
</gene>
<feature type="transmembrane region" description="Helical" evidence="1">
    <location>
        <begin position="12"/>
        <end position="31"/>
    </location>
</feature>
<evidence type="ECO:0000313" key="2">
    <source>
        <dbReference type="EMBL" id="KVH96763.1"/>
    </source>
</evidence>
<proteinExistence type="predicted"/>